<accession>A0ABZ2BZW6</accession>
<dbReference type="NCBIfam" id="TIGR00328">
    <property type="entry name" value="flhB"/>
    <property type="match status" value="1"/>
</dbReference>
<keyword evidence="15" id="KW-0966">Cell projection</keyword>
<evidence type="ECO:0000256" key="13">
    <source>
        <dbReference type="RuleBase" id="RU364091"/>
    </source>
</evidence>
<evidence type="ECO:0000256" key="11">
    <source>
        <dbReference type="ARBA" id="ARBA00023225"/>
    </source>
</evidence>
<dbReference type="EMBL" id="CP133270">
    <property type="protein sequence ID" value="WVX65841.1"/>
    <property type="molecule type" value="Genomic_DNA"/>
</dbReference>
<feature type="transmembrane region" description="Helical" evidence="13">
    <location>
        <begin position="147"/>
        <end position="166"/>
    </location>
</feature>
<keyword evidence="10 13" id="KW-0472">Membrane</keyword>
<dbReference type="RefSeq" id="WP_331256413.1">
    <property type="nucleotide sequence ID" value="NZ_CP133270.1"/>
</dbReference>
<dbReference type="InterPro" id="IPR006135">
    <property type="entry name" value="T3SS_substrate_exporter"/>
</dbReference>
<comment type="subcellular location">
    <subcellularLocation>
        <location evidence="1">Cell membrane</location>
        <topology evidence="1">Multi-pass membrane protein</topology>
    </subcellularLocation>
</comment>
<evidence type="ECO:0000256" key="2">
    <source>
        <dbReference type="ARBA" id="ARBA00010690"/>
    </source>
</evidence>
<sequence length="359" mass="40870">MSDEKDASQKTEEATPHKLEEGRKKGQIPLSKEVNHFFAFLVCCILVGIWSPSISRNLSNALRPYFEAAHTIVPEGHSYIEFISGTLWRVTLIMILPLSLFIVAGVISALSQTQFLISADPLKPKFERISLMKGIKRLFSLKSMAEFFKGLLKMSIVGGIIFWVIWPEVSRLDVIVTLPVSEILNELKTVILDLFIAGAVSLAVIAGFDYFFQRFQFLKEMKMSKQEVKEEHKQMEGDPHLKAKIKRMQREISQSRTLEKVPEATVLIMNPTHYAVALKWEEKMPAPKVIAKGVDTLALKMRDVAQEKHVTVVQNPPLARMLYASVKVDQFIKPDQYKAVAQVIRYVMDLEAKKKEQRL</sequence>
<evidence type="ECO:0000256" key="10">
    <source>
        <dbReference type="ARBA" id="ARBA00023136"/>
    </source>
</evidence>
<evidence type="ECO:0000256" key="4">
    <source>
        <dbReference type="ARBA" id="ARBA00022448"/>
    </source>
</evidence>
<keyword evidence="16" id="KW-1185">Reference proteome</keyword>
<keyword evidence="6 13" id="KW-0812">Transmembrane</keyword>
<keyword evidence="15" id="KW-0969">Cilium</keyword>
<dbReference type="InterPro" id="IPR006136">
    <property type="entry name" value="FlhB"/>
</dbReference>
<proteinExistence type="inferred from homology"/>
<comment type="function">
    <text evidence="12 13">Required for formation of the rod structure in the basal body of the flagellar apparatus. Together with FliI and FliH, may constitute the export apparatus of flagellin.</text>
</comment>
<feature type="region of interest" description="Disordered" evidence="14">
    <location>
        <begin position="1"/>
        <end position="24"/>
    </location>
</feature>
<dbReference type="SUPFAM" id="SSF160544">
    <property type="entry name" value="EscU C-terminal domain-like"/>
    <property type="match status" value="1"/>
</dbReference>
<evidence type="ECO:0000256" key="8">
    <source>
        <dbReference type="ARBA" id="ARBA00022927"/>
    </source>
</evidence>
<evidence type="ECO:0000256" key="9">
    <source>
        <dbReference type="ARBA" id="ARBA00022989"/>
    </source>
</evidence>
<keyword evidence="4 13" id="KW-0813">Transport</keyword>
<keyword evidence="9 13" id="KW-1133">Transmembrane helix</keyword>
<evidence type="ECO:0000256" key="14">
    <source>
        <dbReference type="SAM" id="MobiDB-lite"/>
    </source>
</evidence>
<name>A0ABZ2BZW6_9PROT</name>
<feature type="transmembrane region" description="Helical" evidence="13">
    <location>
        <begin position="87"/>
        <end position="110"/>
    </location>
</feature>
<dbReference type="PANTHER" id="PTHR30531:SF12">
    <property type="entry name" value="FLAGELLAR BIOSYNTHETIC PROTEIN FLHB"/>
    <property type="match status" value="1"/>
</dbReference>
<keyword evidence="7 13" id="KW-1005">Bacterial flagellum biogenesis</keyword>
<keyword evidence="11 13" id="KW-1006">Bacterial flagellum protein export</keyword>
<evidence type="ECO:0000256" key="1">
    <source>
        <dbReference type="ARBA" id="ARBA00004651"/>
    </source>
</evidence>
<comment type="similarity">
    <text evidence="2 13">Belongs to the type III secretion exporter family.</text>
</comment>
<evidence type="ECO:0000256" key="12">
    <source>
        <dbReference type="ARBA" id="ARBA00025078"/>
    </source>
</evidence>
<organism evidence="15 16">
    <name type="scientific">Candidatus Bealeia paramacronuclearis</name>
    <dbReference type="NCBI Taxonomy" id="1921001"/>
    <lineage>
        <taxon>Bacteria</taxon>
        <taxon>Pseudomonadati</taxon>
        <taxon>Pseudomonadota</taxon>
        <taxon>Alphaproteobacteria</taxon>
        <taxon>Holosporales</taxon>
        <taxon>Holosporaceae</taxon>
        <taxon>Candidatus Bealeia</taxon>
    </lineage>
</organism>
<dbReference type="Pfam" id="PF01312">
    <property type="entry name" value="Bac_export_2"/>
    <property type="match status" value="1"/>
</dbReference>
<keyword evidence="15" id="KW-0282">Flagellum</keyword>
<dbReference type="Gene3D" id="3.40.1690.10">
    <property type="entry name" value="secretion proteins EscU"/>
    <property type="match status" value="1"/>
</dbReference>
<evidence type="ECO:0000313" key="16">
    <source>
        <dbReference type="Proteomes" id="UP001330434"/>
    </source>
</evidence>
<evidence type="ECO:0000256" key="3">
    <source>
        <dbReference type="ARBA" id="ARBA00021622"/>
    </source>
</evidence>
<evidence type="ECO:0000313" key="15">
    <source>
        <dbReference type="EMBL" id="WVX65841.1"/>
    </source>
</evidence>
<keyword evidence="8 13" id="KW-0653">Protein transport</keyword>
<feature type="transmembrane region" description="Helical" evidence="13">
    <location>
        <begin position="190"/>
        <end position="212"/>
    </location>
</feature>
<dbReference type="InterPro" id="IPR029025">
    <property type="entry name" value="T3SS_substrate_exporter_C"/>
</dbReference>
<dbReference type="Proteomes" id="UP001330434">
    <property type="component" value="Chromosome"/>
</dbReference>
<dbReference type="PRINTS" id="PR00950">
    <property type="entry name" value="TYPE3IMSPROT"/>
</dbReference>
<evidence type="ECO:0000256" key="5">
    <source>
        <dbReference type="ARBA" id="ARBA00022475"/>
    </source>
</evidence>
<keyword evidence="5 13" id="KW-1003">Cell membrane</keyword>
<dbReference type="PANTHER" id="PTHR30531">
    <property type="entry name" value="FLAGELLAR BIOSYNTHETIC PROTEIN FLHB"/>
    <property type="match status" value="1"/>
</dbReference>
<evidence type="ECO:0000256" key="6">
    <source>
        <dbReference type="ARBA" id="ARBA00022692"/>
    </source>
</evidence>
<dbReference type="Gene3D" id="6.10.250.2080">
    <property type="match status" value="1"/>
</dbReference>
<reference evidence="15 16" key="1">
    <citation type="journal article" date="2024" name="Environ. Microbiol.">
        <title>Novel evolutionary insights on the interactions of the Holosporales (Alphaproteobacteria) with eukaryotic hosts from comparative genomics.</title>
        <authorList>
            <person name="Giovannini M."/>
            <person name="Petroni G."/>
            <person name="Castelli M."/>
        </authorList>
    </citation>
    <scope>NUCLEOTIDE SEQUENCE [LARGE SCALE GENOMIC DNA]</scope>
    <source>
        <strain evidence="15 16">US_Bl 15I1</strain>
    </source>
</reference>
<gene>
    <name evidence="13" type="primary">flhB</name>
    <name evidence="15" type="ORF">Bealeia1_00007</name>
</gene>
<feature type="transmembrane region" description="Helical" evidence="13">
    <location>
        <begin position="34"/>
        <end position="54"/>
    </location>
</feature>
<evidence type="ECO:0000256" key="7">
    <source>
        <dbReference type="ARBA" id="ARBA00022795"/>
    </source>
</evidence>
<protein>
    <recommendedName>
        <fullName evidence="3 13">Flagellar biosynthetic protein FlhB</fullName>
    </recommendedName>
</protein>